<reference evidence="2 3" key="1">
    <citation type="submission" date="2019-02" db="EMBL/GenBank/DDBJ databases">
        <title>Deep-cultivation of Planctomycetes and their phenomic and genomic characterization uncovers novel biology.</title>
        <authorList>
            <person name="Wiegand S."/>
            <person name="Jogler M."/>
            <person name="Boedeker C."/>
            <person name="Pinto D."/>
            <person name="Vollmers J."/>
            <person name="Rivas-Marin E."/>
            <person name="Kohn T."/>
            <person name="Peeters S.H."/>
            <person name="Heuer A."/>
            <person name="Rast P."/>
            <person name="Oberbeckmann S."/>
            <person name="Bunk B."/>
            <person name="Jeske O."/>
            <person name="Meyerdierks A."/>
            <person name="Storesund J.E."/>
            <person name="Kallscheuer N."/>
            <person name="Luecker S."/>
            <person name="Lage O.M."/>
            <person name="Pohl T."/>
            <person name="Merkel B.J."/>
            <person name="Hornburger P."/>
            <person name="Mueller R.-W."/>
            <person name="Bruemmer F."/>
            <person name="Labrenz M."/>
            <person name="Spormann A.M."/>
            <person name="Op den Camp H."/>
            <person name="Overmann J."/>
            <person name="Amann R."/>
            <person name="Jetten M.S.M."/>
            <person name="Mascher T."/>
            <person name="Medema M.H."/>
            <person name="Devos D.P."/>
            <person name="Kaster A.-K."/>
            <person name="Ovreas L."/>
            <person name="Rohde M."/>
            <person name="Galperin M.Y."/>
            <person name="Jogler C."/>
        </authorList>
    </citation>
    <scope>NUCLEOTIDE SEQUENCE [LARGE SCALE GENOMIC DNA]</scope>
    <source>
        <strain evidence="2 3">Pla163</strain>
    </source>
</reference>
<dbReference type="AlphaFoldDB" id="A0A518D2D7"/>
<proteinExistence type="predicted"/>
<keyword evidence="3" id="KW-1185">Reference proteome</keyword>
<keyword evidence="1" id="KW-0472">Membrane</keyword>
<evidence type="ECO:0000313" key="3">
    <source>
        <dbReference type="Proteomes" id="UP000319342"/>
    </source>
</evidence>
<accession>A0A518D2D7</accession>
<name>A0A518D2D7_9BACT</name>
<keyword evidence="1" id="KW-1133">Transmembrane helix</keyword>
<dbReference type="RefSeq" id="WP_145189374.1">
    <property type="nucleotide sequence ID" value="NZ_CP036290.1"/>
</dbReference>
<evidence type="ECO:0008006" key="4">
    <source>
        <dbReference type="Google" id="ProtNLM"/>
    </source>
</evidence>
<dbReference type="EMBL" id="CP036290">
    <property type="protein sequence ID" value="QDU85641.1"/>
    <property type="molecule type" value="Genomic_DNA"/>
</dbReference>
<evidence type="ECO:0000313" key="2">
    <source>
        <dbReference type="EMBL" id="QDU85641.1"/>
    </source>
</evidence>
<sequence>MKRFLRPVLIVLGVLGFTGYFAFSTFLFSPIEGDYEFDVATLVPRDVDMFAARADLVGAFDAELGLRRAKDLADGPFGQLASEPAFADLATKYAELRATIAEQLAQLPVSTHPLAAFGGSDLGVAAYFDRDVPGGTEWVALGRCNWVGKAAYAALERPGLFGLDAQGFTATKTDGVIALSGGELVEPLYFTRINDVIVISNGPDLPATARTLERTKGQESFFVSPRYHDEIAKRASDSGDDLELFVRSDHLPELLGVEGAFPDPRSPDFMEALLGRLVSLGAVSEVAGTLALDSGLAALALGGSWDISALTDDQRRIYRRKAVDQRTVVKRVGQLAPADAFLVVYLDIDLGELLRQIVNSAERAMIDNLETEIIQPIFGYATIDPLISDLEAAFKDRIAIIIGPNRYPLLESDAPNDGRATLAWAIALWVDDVNLLYSTEPGRAALLNRLEDARNAPRLGLQGRDGAPGIYTNKGEGGFPLTEYWSPFVTGTGHVATGVSQDVFVVTNNFRMIGELFKGLAGSEESTLAGRDDFTAMMGSGLDAISAMVWMDPAAVRGDLEKVLVQRAQDDVLSLIDWDVERPRIEKKLLAQHFPNEVWGNLSSLEVGAQLETLVLDEIDVFREQFRAEHMPKMVEDIDRHLTYLAGIERALVALELADKEFEIDARFVLDSKASKP</sequence>
<dbReference type="Proteomes" id="UP000319342">
    <property type="component" value="Chromosome"/>
</dbReference>
<protein>
    <recommendedName>
        <fullName evidence="4">DUF3352 domain-containing protein</fullName>
    </recommendedName>
</protein>
<gene>
    <name evidence="2" type="ORF">Pla163_27740</name>
</gene>
<dbReference type="OrthoDB" id="268060at2"/>
<organism evidence="2 3">
    <name type="scientific">Rohdeia mirabilis</name>
    <dbReference type="NCBI Taxonomy" id="2528008"/>
    <lineage>
        <taxon>Bacteria</taxon>
        <taxon>Pseudomonadati</taxon>
        <taxon>Planctomycetota</taxon>
        <taxon>Planctomycetia</taxon>
        <taxon>Planctomycetia incertae sedis</taxon>
        <taxon>Rohdeia</taxon>
    </lineage>
</organism>
<feature type="transmembrane region" description="Helical" evidence="1">
    <location>
        <begin position="7"/>
        <end position="28"/>
    </location>
</feature>
<evidence type="ECO:0000256" key="1">
    <source>
        <dbReference type="SAM" id="Phobius"/>
    </source>
</evidence>
<keyword evidence="1" id="KW-0812">Transmembrane</keyword>